<dbReference type="EMBL" id="JABDTM020028175">
    <property type="protein sequence ID" value="KAH0809381.1"/>
    <property type="molecule type" value="Genomic_DNA"/>
</dbReference>
<keyword evidence="3" id="KW-1185">Reference proteome</keyword>
<evidence type="ECO:0000313" key="2">
    <source>
        <dbReference type="EMBL" id="KAH0809381.1"/>
    </source>
</evidence>
<proteinExistence type="predicted"/>
<gene>
    <name evidence="2" type="ORF">GEV33_013409</name>
</gene>
<reference evidence="2" key="2">
    <citation type="submission" date="2021-08" db="EMBL/GenBank/DDBJ databases">
        <authorList>
            <person name="Eriksson T."/>
        </authorList>
    </citation>
    <scope>NUCLEOTIDE SEQUENCE</scope>
    <source>
        <strain evidence="2">Stoneville</strain>
        <tissue evidence="2">Whole head</tissue>
    </source>
</reference>
<sequence length="274" mass="28736">MKVLILVSCVLAAVAADYIPFAAYPQHIPVVGANGVPVDTPEVQHAKAAHYAAHAEASARAGVYSPFVHAVSVPAVVQNGLPLDTPEVAAAKVKHYSDYAVAAQRNGVNVYPVAYSSVYPVVHGSVYPADTPEVQLAKAQHFAAHAAARSGVHLRKRRDLYAYAQHIPVIGPNGVPVNTPEVQQATAEHLAAHARVTGVPLDTPEVQAAKAQHYAAHAAALTGAHYAPLAYSPVLYGSVYPHAAIGVDGHPVETPEVQLAKAAHYAAHAAARRY</sequence>
<feature type="signal peptide" evidence="1">
    <location>
        <begin position="1"/>
        <end position="16"/>
    </location>
</feature>
<accession>A0A8J6H7P3</accession>
<evidence type="ECO:0000313" key="3">
    <source>
        <dbReference type="Proteomes" id="UP000719412"/>
    </source>
</evidence>
<dbReference type="AlphaFoldDB" id="A0A8J6H7P3"/>
<reference evidence="2" key="1">
    <citation type="journal article" date="2020" name="J Insects Food Feed">
        <title>The yellow mealworm (Tenebrio molitor) genome: a resource for the emerging insects as food and feed industry.</title>
        <authorList>
            <person name="Eriksson T."/>
            <person name="Andere A."/>
            <person name="Kelstrup H."/>
            <person name="Emery V."/>
            <person name="Picard C."/>
        </authorList>
    </citation>
    <scope>NUCLEOTIDE SEQUENCE</scope>
    <source>
        <strain evidence="2">Stoneville</strain>
        <tissue evidence="2">Whole head</tissue>
    </source>
</reference>
<comment type="caution">
    <text evidence="2">The sequence shown here is derived from an EMBL/GenBank/DDBJ whole genome shotgun (WGS) entry which is preliminary data.</text>
</comment>
<dbReference type="Proteomes" id="UP000719412">
    <property type="component" value="Unassembled WGS sequence"/>
</dbReference>
<name>A0A8J6H7P3_TENMO</name>
<protein>
    <submittedName>
        <fullName evidence="2">Uncharacterized protein</fullName>
    </submittedName>
</protein>
<organism evidence="2 3">
    <name type="scientific">Tenebrio molitor</name>
    <name type="common">Yellow mealworm beetle</name>
    <dbReference type="NCBI Taxonomy" id="7067"/>
    <lineage>
        <taxon>Eukaryota</taxon>
        <taxon>Metazoa</taxon>
        <taxon>Ecdysozoa</taxon>
        <taxon>Arthropoda</taxon>
        <taxon>Hexapoda</taxon>
        <taxon>Insecta</taxon>
        <taxon>Pterygota</taxon>
        <taxon>Neoptera</taxon>
        <taxon>Endopterygota</taxon>
        <taxon>Coleoptera</taxon>
        <taxon>Polyphaga</taxon>
        <taxon>Cucujiformia</taxon>
        <taxon>Tenebrionidae</taxon>
        <taxon>Tenebrio</taxon>
    </lineage>
</organism>
<feature type="chain" id="PRO_5035283200" evidence="1">
    <location>
        <begin position="17"/>
        <end position="274"/>
    </location>
</feature>
<keyword evidence="1" id="KW-0732">Signal</keyword>
<evidence type="ECO:0000256" key="1">
    <source>
        <dbReference type="SAM" id="SignalP"/>
    </source>
</evidence>
<dbReference type="OrthoDB" id="6767063at2759"/>